<comment type="caution">
    <text evidence="2">The sequence shown here is derived from an EMBL/GenBank/DDBJ whole genome shotgun (WGS) entry which is preliminary data.</text>
</comment>
<dbReference type="Pfam" id="PF13637">
    <property type="entry name" value="Ank_4"/>
    <property type="match status" value="1"/>
</dbReference>
<dbReference type="SUPFAM" id="SSF48403">
    <property type="entry name" value="Ankyrin repeat"/>
    <property type="match status" value="1"/>
</dbReference>
<organism evidence="2 3">
    <name type="scientific">Spirosoma profusum</name>
    <dbReference type="NCBI Taxonomy" id="2771354"/>
    <lineage>
        <taxon>Bacteria</taxon>
        <taxon>Pseudomonadati</taxon>
        <taxon>Bacteroidota</taxon>
        <taxon>Cytophagia</taxon>
        <taxon>Cytophagales</taxon>
        <taxon>Cytophagaceae</taxon>
        <taxon>Spirosoma</taxon>
    </lineage>
</organism>
<dbReference type="PROSITE" id="PS50088">
    <property type="entry name" value="ANK_REPEAT"/>
    <property type="match status" value="1"/>
</dbReference>
<evidence type="ECO:0000313" key="2">
    <source>
        <dbReference type="EMBL" id="MBD2703847.1"/>
    </source>
</evidence>
<dbReference type="Proteomes" id="UP000598820">
    <property type="component" value="Unassembled WGS sequence"/>
</dbReference>
<evidence type="ECO:0000313" key="3">
    <source>
        <dbReference type="Proteomes" id="UP000598820"/>
    </source>
</evidence>
<gene>
    <name evidence="2" type="ORF">IC229_24590</name>
</gene>
<accession>A0A926Y3A1</accession>
<name>A0A926Y3A1_9BACT</name>
<evidence type="ECO:0008006" key="4">
    <source>
        <dbReference type="Google" id="ProtNLM"/>
    </source>
</evidence>
<feature type="repeat" description="ANK" evidence="1">
    <location>
        <begin position="146"/>
        <end position="180"/>
    </location>
</feature>
<dbReference type="InterPro" id="IPR036770">
    <property type="entry name" value="Ankyrin_rpt-contain_sf"/>
</dbReference>
<keyword evidence="3" id="KW-1185">Reference proteome</keyword>
<keyword evidence="1" id="KW-0040">ANK repeat</keyword>
<proteinExistence type="predicted"/>
<dbReference type="InterPro" id="IPR002110">
    <property type="entry name" value="Ankyrin_rpt"/>
</dbReference>
<dbReference type="Gene3D" id="1.25.40.20">
    <property type="entry name" value="Ankyrin repeat-containing domain"/>
    <property type="match status" value="1"/>
</dbReference>
<evidence type="ECO:0000256" key="1">
    <source>
        <dbReference type="PROSITE-ProRule" id="PRU00023"/>
    </source>
</evidence>
<sequence>MRELANTSTERNDLIITPRLLGIIWKSFEWHGLFMNNPDTPLLAHFLAYYERPVQNPVFSWYNKAKQLTYRYDLSINQVEVTPSVQPELRWESDANKYLWKILPPEWLEANGNWKPIWFKAAERWEIAPILFILEQGFDVNTTDELGRTALYYVVGPFGGRLDLVELLVEAGADLSLPNNTVDILLERSQEGLLGRIEIENAALITSYLQSL</sequence>
<dbReference type="EMBL" id="JACWZY010000025">
    <property type="protein sequence ID" value="MBD2703847.1"/>
    <property type="molecule type" value="Genomic_DNA"/>
</dbReference>
<protein>
    <recommendedName>
        <fullName evidence="4">Ankyrin repeat domain-containing protein</fullName>
    </recommendedName>
</protein>
<reference evidence="2" key="1">
    <citation type="submission" date="2020-09" db="EMBL/GenBank/DDBJ databases">
        <authorList>
            <person name="Kim M.K."/>
        </authorList>
    </citation>
    <scope>NUCLEOTIDE SEQUENCE</scope>
    <source>
        <strain evidence="2">BT702</strain>
    </source>
</reference>
<dbReference type="RefSeq" id="WP_190889898.1">
    <property type="nucleotide sequence ID" value="NZ_JACWZY010000025.1"/>
</dbReference>
<dbReference type="AlphaFoldDB" id="A0A926Y3A1"/>